<name>A0A1G7K063_9BACT</name>
<evidence type="ECO:0008006" key="4">
    <source>
        <dbReference type="Google" id="ProtNLM"/>
    </source>
</evidence>
<sequence>MITSKYILLATSALLCTPLSLLGQATGQSATTSGTQVESQELKPSWISSNVAMGERSDLNLGVSGSYGHDSAVNNIPGVSSQFTSLQGTLGMASRSRTSYFSLRHDATFQLFPGSGLDMQQYQWTTLNVTHSPSRRTTWGVNAANGYGADAARASSSLSLASVNTTAIDNNSVLAGVISGNTLRQYVSGIVDHQTSETSAISLGANLGFQNFLGAAPSTRQYDVTGSVRKYLSEAFLVGVRADGVQQYYGNGSCTTSTVLGFATLQLTNSIKLDGGAGPAFGASQCTGSYQYQVVLSAEGYRGRRAYVGTSRKRGNGDVAGSLWETSAFGGMQIGRPRQFTAALNGGYTSYHSGVVTAQNNDLSGYFISVELHRPISNNAEWTFTARHFERSAASTVPVGATPVADLSRTVFFVAFNWNKQNGGRYGR</sequence>
<keyword evidence="3" id="KW-1185">Reference proteome</keyword>
<dbReference type="AlphaFoldDB" id="A0A1G7K063"/>
<reference evidence="3" key="1">
    <citation type="submission" date="2016-10" db="EMBL/GenBank/DDBJ databases">
        <authorList>
            <person name="Varghese N."/>
            <person name="Submissions S."/>
        </authorList>
    </citation>
    <scope>NUCLEOTIDE SEQUENCE [LARGE SCALE GENOMIC DNA]</scope>
    <source>
        <strain evidence="3">GAS232</strain>
    </source>
</reference>
<protein>
    <recommendedName>
        <fullName evidence="4">Beta-barrel porin-2, OmpL-like. bbp2</fullName>
    </recommendedName>
</protein>
<organism evidence="2 3">
    <name type="scientific">Terriglobus roseus</name>
    <dbReference type="NCBI Taxonomy" id="392734"/>
    <lineage>
        <taxon>Bacteria</taxon>
        <taxon>Pseudomonadati</taxon>
        <taxon>Acidobacteriota</taxon>
        <taxon>Terriglobia</taxon>
        <taxon>Terriglobales</taxon>
        <taxon>Acidobacteriaceae</taxon>
        <taxon>Terriglobus</taxon>
    </lineage>
</organism>
<evidence type="ECO:0000313" key="2">
    <source>
        <dbReference type="EMBL" id="SDF30189.1"/>
    </source>
</evidence>
<accession>A0A1G7K063</accession>
<feature type="signal peptide" evidence="1">
    <location>
        <begin position="1"/>
        <end position="23"/>
    </location>
</feature>
<keyword evidence="1" id="KW-0732">Signal</keyword>
<dbReference type="RefSeq" id="WP_083345005.1">
    <property type="nucleotide sequence ID" value="NZ_LT629690.1"/>
</dbReference>
<dbReference type="OrthoDB" id="103230at2"/>
<feature type="chain" id="PRO_5009241577" description="Beta-barrel porin-2, OmpL-like. bbp2" evidence="1">
    <location>
        <begin position="24"/>
        <end position="428"/>
    </location>
</feature>
<evidence type="ECO:0000256" key="1">
    <source>
        <dbReference type="SAM" id="SignalP"/>
    </source>
</evidence>
<dbReference type="EMBL" id="LT629690">
    <property type="protein sequence ID" value="SDF30189.1"/>
    <property type="molecule type" value="Genomic_DNA"/>
</dbReference>
<gene>
    <name evidence="2" type="ORF">SAMN05444167_1999</name>
</gene>
<evidence type="ECO:0000313" key="3">
    <source>
        <dbReference type="Proteomes" id="UP000182427"/>
    </source>
</evidence>
<dbReference type="Proteomes" id="UP000182427">
    <property type="component" value="Chromosome I"/>
</dbReference>
<proteinExistence type="predicted"/>